<evidence type="ECO:0008006" key="4">
    <source>
        <dbReference type="Google" id="ProtNLM"/>
    </source>
</evidence>
<dbReference type="Proteomes" id="UP001153076">
    <property type="component" value="Unassembled WGS sequence"/>
</dbReference>
<reference evidence="2" key="1">
    <citation type="submission" date="2022-04" db="EMBL/GenBank/DDBJ databases">
        <title>Carnegiea gigantea Genome sequencing and assembly v2.</title>
        <authorList>
            <person name="Copetti D."/>
            <person name="Sanderson M.J."/>
            <person name="Burquez A."/>
            <person name="Wojciechowski M.F."/>
        </authorList>
    </citation>
    <scope>NUCLEOTIDE SEQUENCE</scope>
    <source>
        <strain evidence="2">SGP5-SGP5p</strain>
        <tissue evidence="2">Aerial part</tissue>
    </source>
</reference>
<gene>
    <name evidence="2" type="ORF">Cgig2_010660</name>
</gene>
<protein>
    <recommendedName>
        <fullName evidence="4">Retrotransposon gag domain-containing protein</fullName>
    </recommendedName>
</protein>
<dbReference type="EMBL" id="JAKOGI010001681">
    <property type="protein sequence ID" value="KAJ8424431.1"/>
    <property type="molecule type" value="Genomic_DNA"/>
</dbReference>
<accession>A0A9Q1JL62</accession>
<comment type="caution">
    <text evidence="2">The sequence shown here is derived from an EMBL/GenBank/DDBJ whole genome shotgun (WGS) entry which is preliminary data.</text>
</comment>
<feature type="region of interest" description="Disordered" evidence="1">
    <location>
        <begin position="43"/>
        <end position="100"/>
    </location>
</feature>
<proteinExistence type="predicted"/>
<name>A0A9Q1JL62_9CARY</name>
<dbReference type="AlphaFoldDB" id="A0A9Q1JL62"/>
<feature type="region of interest" description="Disordered" evidence="1">
    <location>
        <begin position="140"/>
        <end position="160"/>
    </location>
</feature>
<feature type="compositionally biased region" description="Pro residues" evidence="1">
    <location>
        <begin position="87"/>
        <end position="98"/>
    </location>
</feature>
<organism evidence="2 3">
    <name type="scientific">Carnegiea gigantea</name>
    <dbReference type="NCBI Taxonomy" id="171969"/>
    <lineage>
        <taxon>Eukaryota</taxon>
        <taxon>Viridiplantae</taxon>
        <taxon>Streptophyta</taxon>
        <taxon>Embryophyta</taxon>
        <taxon>Tracheophyta</taxon>
        <taxon>Spermatophyta</taxon>
        <taxon>Magnoliopsida</taxon>
        <taxon>eudicotyledons</taxon>
        <taxon>Gunneridae</taxon>
        <taxon>Pentapetalae</taxon>
        <taxon>Caryophyllales</taxon>
        <taxon>Cactineae</taxon>
        <taxon>Cactaceae</taxon>
        <taxon>Cactoideae</taxon>
        <taxon>Echinocereeae</taxon>
        <taxon>Carnegiea</taxon>
    </lineage>
</organism>
<evidence type="ECO:0000256" key="1">
    <source>
        <dbReference type="SAM" id="MobiDB-lite"/>
    </source>
</evidence>
<feature type="compositionally biased region" description="Polar residues" evidence="1">
    <location>
        <begin position="69"/>
        <end position="78"/>
    </location>
</feature>
<evidence type="ECO:0000313" key="2">
    <source>
        <dbReference type="EMBL" id="KAJ8424431.1"/>
    </source>
</evidence>
<sequence length="320" mass="35761">MVDALKSLMSTMADAVTRRVSEQVKRTIEATSSARPPVAFEYPLVHEGEPSHRSGTIPSPRPTERGRGVSQSDQSGRLSTGGHPMLRRPPPMITPPRPQNTRKYCEFYEQSGHAMTECRELKKALHELADKGQIDRFLKKGPRLRRQGQEPAPPPPWDEEWTTRRALHHPHAPLPQKHQLQLLGGWWPRPRDKLNLLRVAALRGDPLLLVHKVKIGLEILVIFKLATRVSTTLRSGLADSPAPWLRPHRSWPSPADAVVLSSRSHGPPGEPCRWSREMSASSCWHSETAFIPRAKTSAIAISSSVTLGDLKPQELPSPRI</sequence>
<keyword evidence="3" id="KW-1185">Reference proteome</keyword>
<evidence type="ECO:0000313" key="3">
    <source>
        <dbReference type="Proteomes" id="UP001153076"/>
    </source>
</evidence>